<dbReference type="InterPro" id="IPR011050">
    <property type="entry name" value="Pectin_lyase_fold/virulence"/>
</dbReference>
<reference evidence="3 4" key="1">
    <citation type="submission" date="2018-05" db="EMBL/GenBank/DDBJ databases">
        <title>Whole genome sequencing for identification of molecular markers to develop diagnostic detection tools for the regulated plant pathogen Lachnellula willkommii.</title>
        <authorList>
            <person name="Giroux E."/>
            <person name="Bilodeau G."/>
        </authorList>
    </citation>
    <scope>NUCLEOTIDE SEQUENCE [LARGE SCALE GENOMIC DNA]</scope>
    <source>
        <strain evidence="3 4">CBS 625.97</strain>
    </source>
</reference>
<dbReference type="OrthoDB" id="1046782at2759"/>
<dbReference type="AlphaFoldDB" id="A0A7D8UMV2"/>
<dbReference type="SUPFAM" id="SSF51126">
    <property type="entry name" value="Pectin lyase-like"/>
    <property type="match status" value="1"/>
</dbReference>
<dbReference type="EMBL" id="QGMG01000831">
    <property type="protein sequence ID" value="TVY51389.1"/>
    <property type="molecule type" value="Genomic_DNA"/>
</dbReference>
<comment type="caution">
    <text evidence="3">The sequence shown here is derived from an EMBL/GenBank/DDBJ whole genome shotgun (WGS) entry which is preliminary data.</text>
</comment>
<feature type="domain" description="Rhamnogalacturonase A/B/Epimerase-like pectate lyase" evidence="2">
    <location>
        <begin position="122"/>
        <end position="243"/>
    </location>
</feature>
<evidence type="ECO:0000256" key="1">
    <source>
        <dbReference type="SAM" id="MobiDB-lite"/>
    </source>
</evidence>
<gene>
    <name evidence="3" type="primary">bgn13.1_0</name>
    <name evidence="3" type="ORF">LCER1_G006715</name>
</gene>
<name>A0A7D8UMV2_9HELO</name>
<dbReference type="Pfam" id="PF12708">
    <property type="entry name" value="Pect-lyase_RHGA_epim"/>
    <property type="match status" value="1"/>
</dbReference>
<dbReference type="InterPro" id="IPR024535">
    <property type="entry name" value="RHGA/B-epi-like_pectate_lyase"/>
</dbReference>
<evidence type="ECO:0000313" key="4">
    <source>
        <dbReference type="Proteomes" id="UP000481288"/>
    </source>
</evidence>
<dbReference type="Proteomes" id="UP000481288">
    <property type="component" value="Unassembled WGS sequence"/>
</dbReference>
<sequence>MRSTFYIAALVAATTGAFINIRDEIPSTAPASAYFPTPPDATGKSQPIFPAGPPGGLNDSVVPSDIPDAPRNITLANKFAAASCSGPVTSSPSSYWMAQMDHTGDARGYAPFINDYYTFPVWRNVLDYGALNDGSGDQAAAIQSAFNTDGRGGNRYSSGVVTAEPAHVFIPGGTYTLNTQLDLRIGTIIMGDPQDPPILKAAAGFSGDTLINGYDSHDGPNKLIAAAGQPETSFLTALRNVIIE</sequence>
<keyword evidence="4" id="KW-1185">Reference proteome</keyword>
<evidence type="ECO:0000259" key="2">
    <source>
        <dbReference type="Pfam" id="PF12708"/>
    </source>
</evidence>
<organism evidence="3 4">
    <name type="scientific">Lachnellula cervina</name>
    <dbReference type="NCBI Taxonomy" id="1316786"/>
    <lineage>
        <taxon>Eukaryota</taxon>
        <taxon>Fungi</taxon>
        <taxon>Dikarya</taxon>
        <taxon>Ascomycota</taxon>
        <taxon>Pezizomycotina</taxon>
        <taxon>Leotiomycetes</taxon>
        <taxon>Helotiales</taxon>
        <taxon>Lachnaceae</taxon>
        <taxon>Lachnellula</taxon>
    </lineage>
</organism>
<evidence type="ECO:0000313" key="3">
    <source>
        <dbReference type="EMBL" id="TVY51389.1"/>
    </source>
</evidence>
<accession>A0A7D8UMV2</accession>
<proteinExistence type="predicted"/>
<protein>
    <submittedName>
        <fullName evidence="3">Glucan endo-1,3-beta-glucosidase BGN13.1</fullName>
    </submittedName>
</protein>
<feature type="region of interest" description="Disordered" evidence="1">
    <location>
        <begin position="31"/>
        <end position="54"/>
    </location>
</feature>
<dbReference type="InterPro" id="IPR012334">
    <property type="entry name" value="Pectin_lyas_fold"/>
</dbReference>
<dbReference type="Gene3D" id="2.160.20.10">
    <property type="entry name" value="Single-stranded right-handed beta-helix, Pectin lyase-like"/>
    <property type="match status" value="1"/>
</dbReference>